<dbReference type="GO" id="GO:0000139">
    <property type="term" value="C:Golgi membrane"/>
    <property type="evidence" value="ECO:0007669"/>
    <property type="project" value="TreeGrafter"/>
</dbReference>
<evidence type="ECO:0000313" key="5">
    <source>
        <dbReference type="EMBL" id="VDI83698.1"/>
    </source>
</evidence>
<proteinExistence type="predicted"/>
<dbReference type="Gene3D" id="3.40.50.200">
    <property type="entry name" value="Peptidase S8/S53 domain"/>
    <property type="match status" value="1"/>
</dbReference>
<keyword evidence="6" id="KW-1185">Reference proteome</keyword>
<evidence type="ECO:0000256" key="3">
    <source>
        <dbReference type="ARBA" id="ARBA00022825"/>
    </source>
</evidence>
<keyword evidence="4" id="KW-1133">Transmembrane helix</keyword>
<dbReference type="OrthoDB" id="6148436at2759"/>
<keyword evidence="3" id="KW-0720">Serine protease</keyword>
<evidence type="ECO:0000313" key="6">
    <source>
        <dbReference type="Proteomes" id="UP000596742"/>
    </source>
</evidence>
<dbReference type="GO" id="GO:0004252">
    <property type="term" value="F:serine-type endopeptidase activity"/>
    <property type="evidence" value="ECO:0007669"/>
    <property type="project" value="InterPro"/>
</dbReference>
<reference evidence="5" key="1">
    <citation type="submission" date="2018-11" db="EMBL/GenBank/DDBJ databases">
        <authorList>
            <person name="Alioto T."/>
            <person name="Alioto T."/>
        </authorList>
    </citation>
    <scope>NUCLEOTIDE SEQUENCE</scope>
</reference>
<organism evidence="5 6">
    <name type="scientific">Mytilus galloprovincialis</name>
    <name type="common">Mediterranean mussel</name>
    <dbReference type="NCBI Taxonomy" id="29158"/>
    <lineage>
        <taxon>Eukaryota</taxon>
        <taxon>Metazoa</taxon>
        <taxon>Spiralia</taxon>
        <taxon>Lophotrochozoa</taxon>
        <taxon>Mollusca</taxon>
        <taxon>Bivalvia</taxon>
        <taxon>Autobranchia</taxon>
        <taxon>Pteriomorphia</taxon>
        <taxon>Mytilida</taxon>
        <taxon>Mytiloidea</taxon>
        <taxon>Mytilidae</taxon>
        <taxon>Mytilinae</taxon>
        <taxon>Mytilus</taxon>
    </lineage>
</organism>
<dbReference type="EMBL" id="UYJE01010497">
    <property type="protein sequence ID" value="VDI83698.1"/>
    <property type="molecule type" value="Genomic_DNA"/>
</dbReference>
<keyword evidence="2" id="KW-0378">Hydrolase</keyword>
<protein>
    <submittedName>
        <fullName evidence="5">Uncharacterized protein</fullName>
    </submittedName>
</protein>
<feature type="transmembrane region" description="Helical" evidence="4">
    <location>
        <begin position="103"/>
        <end position="124"/>
    </location>
</feature>
<accession>A0A8B6HRP3</accession>
<dbReference type="PANTHER" id="PTHR42884:SF3">
    <property type="entry name" value="FURIN-LIKE PROTEASE 1, ISOFORMS 1_1-X_2"/>
    <property type="match status" value="1"/>
</dbReference>
<dbReference type="InterPro" id="IPR036852">
    <property type="entry name" value="Peptidase_S8/S53_dom_sf"/>
</dbReference>
<keyword evidence="4" id="KW-0472">Membrane</keyword>
<gene>
    <name evidence="5" type="ORF">MGAL_10B066302</name>
</gene>
<dbReference type="Proteomes" id="UP000596742">
    <property type="component" value="Unassembled WGS sequence"/>
</dbReference>
<evidence type="ECO:0000256" key="4">
    <source>
        <dbReference type="SAM" id="Phobius"/>
    </source>
</evidence>
<comment type="caution">
    <text evidence="5">The sequence shown here is derived from an EMBL/GenBank/DDBJ whole genome shotgun (WGS) entry which is preliminary data.</text>
</comment>
<dbReference type="GO" id="GO:0016485">
    <property type="term" value="P:protein processing"/>
    <property type="evidence" value="ECO:0007669"/>
    <property type="project" value="TreeGrafter"/>
</dbReference>
<evidence type="ECO:0000256" key="2">
    <source>
        <dbReference type="ARBA" id="ARBA00022801"/>
    </source>
</evidence>
<dbReference type="PANTHER" id="PTHR42884">
    <property type="entry name" value="PROPROTEIN CONVERTASE SUBTILISIN/KEXIN-RELATED"/>
    <property type="match status" value="1"/>
</dbReference>
<feature type="transmembrane region" description="Helical" evidence="4">
    <location>
        <begin position="207"/>
        <end position="228"/>
    </location>
</feature>
<keyword evidence="1" id="KW-0645">Protease</keyword>
<dbReference type="SUPFAM" id="SSF52743">
    <property type="entry name" value="Subtilisin-like"/>
    <property type="match status" value="1"/>
</dbReference>
<dbReference type="GO" id="GO:0005802">
    <property type="term" value="C:trans-Golgi network"/>
    <property type="evidence" value="ECO:0007669"/>
    <property type="project" value="TreeGrafter"/>
</dbReference>
<keyword evidence="4" id="KW-0812">Transmembrane</keyword>
<name>A0A8B6HRP3_MYTGA</name>
<dbReference type="AlphaFoldDB" id="A0A8B6HRP3"/>
<sequence length="252" mass="28021">MTNNLDKCCEREPKSPSMLSPNLTWRDVQHLIVLTSTRKGFNDTYSDWSVNGANKEFSQVLGYGLMDAKAMVNKAKTWVTVPVQHSFTTRTWFPFITLDNHYINLYIIVILHVYFAVTLDSWSITFYGTSQNPITQERTTVPTTQSKNTSDPKYVWTATSSTSIPTSFTEPTSTSKATSVWTTLSTKPTTSSRGRDLSFLTSDSKPVIIGGFVAGFLLLGAVLVFIGWKINVGRKKDVDSTTLSTEPAVFTA</sequence>
<evidence type="ECO:0000256" key="1">
    <source>
        <dbReference type="ARBA" id="ARBA00022670"/>
    </source>
</evidence>